<name>A0ABN3T1L6_9ACTN</name>
<dbReference type="Gene3D" id="3.40.1580.10">
    <property type="entry name" value="SMI1/KNR4-like"/>
    <property type="match status" value="1"/>
</dbReference>
<feature type="domain" description="Knr4/Smi1-like" evidence="1">
    <location>
        <begin position="43"/>
        <end position="187"/>
    </location>
</feature>
<protein>
    <recommendedName>
        <fullName evidence="1">Knr4/Smi1-like domain-containing protein</fullName>
    </recommendedName>
</protein>
<dbReference type="SUPFAM" id="SSF160631">
    <property type="entry name" value="SMI1/KNR4-like"/>
    <property type="match status" value="1"/>
</dbReference>
<evidence type="ECO:0000313" key="2">
    <source>
        <dbReference type="EMBL" id="GAA2690339.1"/>
    </source>
</evidence>
<dbReference type="InterPro" id="IPR037883">
    <property type="entry name" value="Knr4/Smi1-like_sf"/>
</dbReference>
<dbReference type="Proteomes" id="UP001501666">
    <property type="component" value="Unassembled WGS sequence"/>
</dbReference>
<dbReference type="SMART" id="SM00860">
    <property type="entry name" value="SMI1_KNR4"/>
    <property type="match status" value="1"/>
</dbReference>
<dbReference type="Pfam" id="PF09346">
    <property type="entry name" value="SMI1_KNR4"/>
    <property type="match status" value="1"/>
</dbReference>
<dbReference type="EMBL" id="BAAATE010000031">
    <property type="protein sequence ID" value="GAA2690339.1"/>
    <property type="molecule type" value="Genomic_DNA"/>
</dbReference>
<comment type="caution">
    <text evidence="2">The sequence shown here is derived from an EMBL/GenBank/DDBJ whole genome shotgun (WGS) entry which is preliminary data.</text>
</comment>
<dbReference type="RefSeq" id="WP_346154039.1">
    <property type="nucleotide sequence ID" value="NZ_BAAATE010000031.1"/>
</dbReference>
<organism evidence="2 3">
    <name type="scientific">Nonomuraea recticatena</name>
    <dbReference type="NCBI Taxonomy" id="46178"/>
    <lineage>
        <taxon>Bacteria</taxon>
        <taxon>Bacillati</taxon>
        <taxon>Actinomycetota</taxon>
        <taxon>Actinomycetes</taxon>
        <taxon>Streptosporangiales</taxon>
        <taxon>Streptosporangiaceae</taxon>
        <taxon>Nonomuraea</taxon>
    </lineage>
</organism>
<dbReference type="InterPro" id="IPR018958">
    <property type="entry name" value="Knr4/Smi1-like_dom"/>
</dbReference>
<evidence type="ECO:0000259" key="1">
    <source>
        <dbReference type="SMART" id="SM00860"/>
    </source>
</evidence>
<evidence type="ECO:0000313" key="3">
    <source>
        <dbReference type="Proteomes" id="UP001501666"/>
    </source>
</evidence>
<proteinExistence type="predicted"/>
<keyword evidence="3" id="KW-1185">Reference proteome</keyword>
<gene>
    <name evidence="2" type="ORF">GCM10010412_079920</name>
</gene>
<accession>A0ABN3T1L6</accession>
<reference evidence="2 3" key="1">
    <citation type="journal article" date="2019" name="Int. J. Syst. Evol. Microbiol.">
        <title>The Global Catalogue of Microorganisms (GCM) 10K type strain sequencing project: providing services to taxonomists for standard genome sequencing and annotation.</title>
        <authorList>
            <consortium name="The Broad Institute Genomics Platform"/>
            <consortium name="The Broad Institute Genome Sequencing Center for Infectious Disease"/>
            <person name="Wu L."/>
            <person name="Ma J."/>
        </authorList>
    </citation>
    <scope>NUCLEOTIDE SEQUENCE [LARGE SCALE GENOMIC DNA]</scope>
    <source>
        <strain evidence="2 3">JCM 6835</strain>
    </source>
</reference>
<sequence>MSGLIVKVSTMNRNGGPRYPWAEYLQVVALREQSLRTPPVPLGATDEEIAHHEERLGRRLPPSYRQFLEVANGWRGTVVLPPLLHLCQLGWTRDVDPALGESWGPARESRPTVPDEEYFVYGPEQDCIHLRCEYIPDTLRIAQYIEGQTLMLNPHVITPDGEWEVWDFAIWYPGAHRYRSFWEYMTRILGKPRPELKVPSLPDRG</sequence>